<proteinExistence type="predicted"/>
<evidence type="ECO:0000313" key="3">
    <source>
        <dbReference type="Proteomes" id="UP001499841"/>
    </source>
</evidence>
<sequence>MPTGPRPLDRRRLLIGAGAVAGVALAGATVSRVAGVRTPTPPIALPAPASPAPPLPAAADLKIDGLAPFRTPNGEFYRIDTAFVVPRVDPATWTLRVHGLVEREVTLSLDDLLGEDLVEAWVTLCCVSNNVGGDLVGNALWLGLPVREVLARAGVAPGADMVLSRSVDGFTASTPLEVLTDERDALLAVAMNGEPLPPEHGYPVRLVVPGLYGYVSATKWVSELKVTRFADDVAYWSTRGWSEKAPVKIASRIDVPRPGRAPRAGEVMVAGVAWAQHTGIGKVEVRIDDGDWQPAELADLVSVDTWRQWFYRWDAPAGDHAIEVRATGLDGIVQTSQRRPPAPDGATGLHRVEVRVEG</sequence>
<dbReference type="Gene3D" id="2.60.40.650">
    <property type="match status" value="1"/>
</dbReference>
<dbReference type="PROSITE" id="PS51318">
    <property type="entry name" value="TAT"/>
    <property type="match status" value="1"/>
</dbReference>
<organism evidence="2 3">
    <name type="scientific">Georgenia daeguensis</name>
    <dbReference type="NCBI Taxonomy" id="908355"/>
    <lineage>
        <taxon>Bacteria</taxon>
        <taxon>Bacillati</taxon>
        <taxon>Actinomycetota</taxon>
        <taxon>Actinomycetes</taxon>
        <taxon>Micrococcales</taxon>
        <taxon>Bogoriellaceae</taxon>
        <taxon>Georgenia</taxon>
    </lineage>
</organism>
<dbReference type="InterPro" id="IPR000572">
    <property type="entry name" value="OxRdtase_Mopterin-bd_dom"/>
</dbReference>
<dbReference type="SUPFAM" id="SSF56524">
    <property type="entry name" value="Oxidoreductase molybdopterin-binding domain"/>
    <property type="match status" value="1"/>
</dbReference>
<comment type="caution">
    <text evidence="2">The sequence shown here is derived from an EMBL/GenBank/DDBJ whole genome shotgun (WGS) entry which is preliminary data.</text>
</comment>
<feature type="domain" description="Oxidoreductase molybdopterin-binding" evidence="1">
    <location>
        <begin position="84"/>
        <end position="230"/>
    </location>
</feature>
<dbReference type="SUPFAM" id="SSF81296">
    <property type="entry name" value="E set domains"/>
    <property type="match status" value="1"/>
</dbReference>
<keyword evidence="3" id="KW-1185">Reference proteome</keyword>
<reference evidence="3" key="1">
    <citation type="journal article" date="2019" name="Int. J. Syst. Evol. Microbiol.">
        <title>The Global Catalogue of Microorganisms (GCM) 10K type strain sequencing project: providing services to taxonomists for standard genome sequencing and annotation.</title>
        <authorList>
            <consortium name="The Broad Institute Genomics Platform"/>
            <consortium name="The Broad Institute Genome Sequencing Center for Infectious Disease"/>
            <person name="Wu L."/>
            <person name="Ma J."/>
        </authorList>
    </citation>
    <scope>NUCLEOTIDE SEQUENCE [LARGE SCALE GENOMIC DNA]</scope>
    <source>
        <strain evidence="3">JCM 17459</strain>
    </source>
</reference>
<dbReference type="Proteomes" id="UP001499841">
    <property type="component" value="Unassembled WGS sequence"/>
</dbReference>
<dbReference type="Pfam" id="PF00174">
    <property type="entry name" value="Oxidored_molyb"/>
    <property type="match status" value="1"/>
</dbReference>
<evidence type="ECO:0000259" key="1">
    <source>
        <dbReference type="Pfam" id="PF00174"/>
    </source>
</evidence>
<accession>A0ABP6UK96</accession>
<evidence type="ECO:0000313" key="2">
    <source>
        <dbReference type="EMBL" id="GAA3510242.1"/>
    </source>
</evidence>
<dbReference type="PANTHER" id="PTHR19372:SF7">
    <property type="entry name" value="SULFITE OXIDASE, MITOCHONDRIAL"/>
    <property type="match status" value="1"/>
</dbReference>
<dbReference type="InterPro" id="IPR036374">
    <property type="entry name" value="OxRdtase_Mopterin-bd_sf"/>
</dbReference>
<name>A0ABP6UK96_9MICO</name>
<gene>
    <name evidence="2" type="ORF">GCM10022262_37700</name>
</gene>
<dbReference type="EMBL" id="BAABBA010000028">
    <property type="protein sequence ID" value="GAA3510242.1"/>
    <property type="molecule type" value="Genomic_DNA"/>
</dbReference>
<dbReference type="InterPro" id="IPR014756">
    <property type="entry name" value="Ig_E-set"/>
</dbReference>
<dbReference type="InterPro" id="IPR006311">
    <property type="entry name" value="TAT_signal"/>
</dbReference>
<dbReference type="Gene3D" id="3.90.420.10">
    <property type="entry name" value="Oxidoreductase, molybdopterin-binding domain"/>
    <property type="match status" value="1"/>
</dbReference>
<dbReference type="PANTHER" id="PTHR19372">
    <property type="entry name" value="SULFITE REDUCTASE"/>
    <property type="match status" value="1"/>
</dbReference>
<protein>
    <recommendedName>
        <fullName evidence="1">Oxidoreductase molybdopterin-binding domain-containing protein</fullName>
    </recommendedName>
</protein>
<dbReference type="RefSeq" id="WP_425554604.1">
    <property type="nucleotide sequence ID" value="NZ_BAABBA010000028.1"/>
</dbReference>